<accession>A0A377YT36</accession>
<sequence>MPLPTCCRMRRGVINYTWRHDEPHDGFVSNKCSTAIDVLALTIPLFCLVCYSKATSCMRRMSAFWAIHHFRFSAAASEVALIIHNINIENQLFNIEIIYFHFQFDAGRESAIRVDRVR</sequence>
<organism evidence="1 3">
    <name type="scientific">Klebsiella pneumoniae subsp. pneumoniae</name>
    <dbReference type="NCBI Taxonomy" id="72407"/>
    <lineage>
        <taxon>Bacteria</taxon>
        <taxon>Pseudomonadati</taxon>
        <taxon>Pseudomonadota</taxon>
        <taxon>Gammaproteobacteria</taxon>
        <taxon>Enterobacterales</taxon>
        <taxon>Enterobacteriaceae</taxon>
        <taxon>Klebsiella/Raoultella group</taxon>
        <taxon>Klebsiella</taxon>
        <taxon>Klebsiella pneumoniae complex</taxon>
    </lineage>
</organism>
<reference evidence="1 3" key="1">
    <citation type="submission" date="2018-06" db="EMBL/GenBank/DDBJ databases">
        <authorList>
            <consortium name="Pathogen Informatics"/>
            <person name="Doyle S."/>
        </authorList>
    </citation>
    <scope>NUCLEOTIDE SEQUENCE [LARGE SCALE GENOMIC DNA]</scope>
    <source>
        <strain evidence="1 3">NCTC9504</strain>
    </source>
</reference>
<name>A0A377YT36_KLEPN</name>
<dbReference type="Proteomes" id="UP000254020">
    <property type="component" value="Unassembled WGS sequence"/>
</dbReference>
<dbReference type="EMBL" id="UGMA01000001">
    <property type="protein sequence ID" value="STU54482.1"/>
    <property type="molecule type" value="Genomic_DNA"/>
</dbReference>
<evidence type="ECO:0000313" key="2">
    <source>
        <dbReference type="EMBL" id="STU63153.1"/>
    </source>
</evidence>
<gene>
    <name evidence="1" type="ORF">NCTC9504_00004</name>
    <name evidence="2" type="ORF">NCTC9504_01839</name>
</gene>
<protein>
    <submittedName>
        <fullName evidence="1">Uncharacterized protein</fullName>
    </submittedName>
</protein>
<dbReference type="EMBL" id="UGMA01000005">
    <property type="protein sequence ID" value="STU63153.1"/>
    <property type="molecule type" value="Genomic_DNA"/>
</dbReference>
<evidence type="ECO:0000313" key="3">
    <source>
        <dbReference type="Proteomes" id="UP000254020"/>
    </source>
</evidence>
<dbReference type="AlphaFoldDB" id="A0A377YT36"/>
<evidence type="ECO:0000313" key="1">
    <source>
        <dbReference type="EMBL" id="STU54482.1"/>
    </source>
</evidence>
<proteinExistence type="predicted"/>